<evidence type="ECO:0000313" key="1">
    <source>
        <dbReference type="EMBL" id="GBM22075.1"/>
    </source>
</evidence>
<accession>A0A4Y2E2I6</accession>
<dbReference type="Proteomes" id="UP000499080">
    <property type="component" value="Unassembled WGS sequence"/>
</dbReference>
<protein>
    <submittedName>
        <fullName evidence="1">Uncharacterized protein</fullName>
    </submittedName>
</protein>
<comment type="caution">
    <text evidence="1">The sequence shown here is derived from an EMBL/GenBank/DDBJ whole genome shotgun (WGS) entry which is preliminary data.</text>
</comment>
<proteinExistence type="predicted"/>
<reference evidence="1 2" key="1">
    <citation type="journal article" date="2019" name="Sci. Rep.">
        <title>Orb-weaving spider Araneus ventricosus genome elucidates the spidroin gene catalogue.</title>
        <authorList>
            <person name="Kono N."/>
            <person name="Nakamura H."/>
            <person name="Ohtoshi R."/>
            <person name="Moran D.A.P."/>
            <person name="Shinohara A."/>
            <person name="Yoshida Y."/>
            <person name="Fujiwara M."/>
            <person name="Mori M."/>
            <person name="Tomita M."/>
            <person name="Arakawa K."/>
        </authorList>
    </citation>
    <scope>NUCLEOTIDE SEQUENCE [LARGE SCALE GENOMIC DNA]</scope>
</reference>
<organism evidence="1 2">
    <name type="scientific">Araneus ventricosus</name>
    <name type="common">Orbweaver spider</name>
    <name type="synonym">Epeira ventricosa</name>
    <dbReference type="NCBI Taxonomy" id="182803"/>
    <lineage>
        <taxon>Eukaryota</taxon>
        <taxon>Metazoa</taxon>
        <taxon>Ecdysozoa</taxon>
        <taxon>Arthropoda</taxon>
        <taxon>Chelicerata</taxon>
        <taxon>Arachnida</taxon>
        <taxon>Araneae</taxon>
        <taxon>Araneomorphae</taxon>
        <taxon>Entelegynae</taxon>
        <taxon>Araneoidea</taxon>
        <taxon>Araneidae</taxon>
        <taxon>Araneus</taxon>
    </lineage>
</organism>
<gene>
    <name evidence="1" type="ORF">AVEN_137383_1</name>
</gene>
<sequence length="100" mass="11688">MQTILKYLKIQRKNEVSFSFVRPSPDMMNGKFPLCNIPNPALLQPIQIIKYDNIPNHFVKTCFTDGSKMNNKVGLAFVVYEDDHEIRMQQFRISDECTVF</sequence>
<name>A0A4Y2E2I6_ARAVE</name>
<dbReference type="AlphaFoldDB" id="A0A4Y2E2I6"/>
<dbReference type="EMBL" id="BGPR01000473">
    <property type="protein sequence ID" value="GBM22075.1"/>
    <property type="molecule type" value="Genomic_DNA"/>
</dbReference>
<evidence type="ECO:0000313" key="2">
    <source>
        <dbReference type="Proteomes" id="UP000499080"/>
    </source>
</evidence>
<dbReference type="OrthoDB" id="10628729at2759"/>
<keyword evidence="2" id="KW-1185">Reference proteome</keyword>